<dbReference type="WBParaSite" id="HPBE_0001783901-mRNA-1">
    <property type="protein sequence ID" value="HPBE_0001783901-mRNA-1"/>
    <property type="gene ID" value="HPBE_0001783901"/>
</dbReference>
<evidence type="ECO:0000313" key="2">
    <source>
        <dbReference type="EMBL" id="VDP10012.1"/>
    </source>
</evidence>
<gene>
    <name evidence="2" type="ORF">HPBE_LOCUS17838</name>
</gene>
<keyword evidence="3" id="KW-1185">Reference proteome</keyword>
<feature type="region of interest" description="Disordered" evidence="1">
    <location>
        <begin position="86"/>
        <end position="119"/>
    </location>
</feature>
<accession>A0A183G7Q4</accession>
<dbReference type="AlphaFoldDB" id="A0A183G7Q4"/>
<proteinExistence type="predicted"/>
<reference evidence="4" key="2">
    <citation type="submission" date="2019-09" db="UniProtKB">
        <authorList>
            <consortium name="WormBaseParasite"/>
        </authorList>
    </citation>
    <scope>IDENTIFICATION</scope>
</reference>
<accession>A0A3P8A970</accession>
<evidence type="ECO:0000256" key="1">
    <source>
        <dbReference type="SAM" id="MobiDB-lite"/>
    </source>
</evidence>
<sequence length="119" mass="13562">MRTSGISEKFSTIAHIHTITKLIEVSRAAAVPYVHRPEEGIRLVEALLTQDVPTQYTRVLRELCSAFTTKISACYNDVVRHQRRGGVRQGNTMSAKLNLNVGRQQESFEDDDNEERTRF</sequence>
<feature type="compositionally biased region" description="Polar residues" evidence="1">
    <location>
        <begin position="91"/>
        <end position="105"/>
    </location>
</feature>
<dbReference type="OrthoDB" id="410104at2759"/>
<feature type="compositionally biased region" description="Acidic residues" evidence="1">
    <location>
        <begin position="107"/>
        <end position="119"/>
    </location>
</feature>
<dbReference type="EMBL" id="UZAH01030290">
    <property type="protein sequence ID" value="VDP10012.1"/>
    <property type="molecule type" value="Genomic_DNA"/>
</dbReference>
<name>A0A183G7Q4_HELPZ</name>
<organism evidence="3 4">
    <name type="scientific">Heligmosomoides polygyrus</name>
    <name type="common">Parasitic roundworm</name>
    <dbReference type="NCBI Taxonomy" id="6339"/>
    <lineage>
        <taxon>Eukaryota</taxon>
        <taxon>Metazoa</taxon>
        <taxon>Ecdysozoa</taxon>
        <taxon>Nematoda</taxon>
        <taxon>Chromadorea</taxon>
        <taxon>Rhabditida</taxon>
        <taxon>Rhabditina</taxon>
        <taxon>Rhabditomorpha</taxon>
        <taxon>Strongyloidea</taxon>
        <taxon>Heligmosomidae</taxon>
        <taxon>Heligmosomoides</taxon>
    </lineage>
</organism>
<dbReference type="Proteomes" id="UP000050761">
    <property type="component" value="Unassembled WGS sequence"/>
</dbReference>
<reference evidence="2 3" key="1">
    <citation type="submission" date="2018-11" db="EMBL/GenBank/DDBJ databases">
        <authorList>
            <consortium name="Pathogen Informatics"/>
        </authorList>
    </citation>
    <scope>NUCLEOTIDE SEQUENCE [LARGE SCALE GENOMIC DNA]</scope>
</reference>
<evidence type="ECO:0000313" key="3">
    <source>
        <dbReference type="Proteomes" id="UP000050761"/>
    </source>
</evidence>
<evidence type="ECO:0000313" key="4">
    <source>
        <dbReference type="WBParaSite" id="HPBE_0001783901-mRNA-1"/>
    </source>
</evidence>
<protein>
    <submittedName>
        <fullName evidence="4">MIF4G_like_2 domain-containing protein</fullName>
    </submittedName>
</protein>